<dbReference type="GO" id="GO:1990610">
    <property type="term" value="F:acetolactate synthase regulator activity"/>
    <property type="evidence" value="ECO:0007669"/>
    <property type="project" value="UniProtKB-UniRule"/>
</dbReference>
<keyword evidence="5 8" id="KW-0028">Amino-acid biosynthesis</keyword>
<evidence type="ECO:0000256" key="4">
    <source>
        <dbReference type="ARBA" id="ARBA00011744"/>
    </source>
</evidence>
<dbReference type="InterPro" id="IPR019455">
    <property type="entry name" value="Acetolactate_synth_ssu_C"/>
</dbReference>
<dbReference type="InterPro" id="IPR027271">
    <property type="entry name" value="Acetolactate_synth/TF_NikR_C"/>
</dbReference>
<dbReference type="GO" id="GO:0009099">
    <property type="term" value="P:L-valine biosynthetic process"/>
    <property type="evidence" value="ECO:0007669"/>
    <property type="project" value="UniProtKB-UniRule"/>
</dbReference>
<name>A0A1F5ZTG0_9BACT</name>
<comment type="function">
    <text evidence="8">Catalyzes the conversion of 2 pyruvate molecules into acetolactate in the first common step of the biosynthetic pathway of the branched-amino acids such as leucine, isoleucine, and valine.</text>
</comment>
<dbReference type="Pfam" id="PF10369">
    <property type="entry name" value="ALS_ss_C"/>
    <property type="match status" value="1"/>
</dbReference>
<comment type="pathway">
    <text evidence="1 8">Amino-acid biosynthesis; L-isoleucine biosynthesis; L-isoleucine from 2-oxobutanoate: step 1/4.</text>
</comment>
<reference evidence="10 11" key="1">
    <citation type="journal article" date="2016" name="Nat. Commun.">
        <title>Thousands of microbial genomes shed light on interconnected biogeochemical processes in an aquifer system.</title>
        <authorList>
            <person name="Anantharaman K."/>
            <person name="Brown C.T."/>
            <person name="Hug L.A."/>
            <person name="Sharon I."/>
            <person name="Castelle C.J."/>
            <person name="Probst A.J."/>
            <person name="Thomas B.C."/>
            <person name="Singh A."/>
            <person name="Wilkins M.J."/>
            <person name="Karaoz U."/>
            <person name="Brodie E.L."/>
            <person name="Williams K.H."/>
            <person name="Hubbard S.S."/>
            <person name="Banfield J.F."/>
        </authorList>
    </citation>
    <scope>NUCLEOTIDE SEQUENCE [LARGE SCALE GENOMIC DNA]</scope>
</reference>
<dbReference type="FunFam" id="3.30.70.260:FF:000001">
    <property type="entry name" value="Acetolactate synthase, small subunit"/>
    <property type="match status" value="1"/>
</dbReference>
<dbReference type="EMBL" id="MFJL01000026">
    <property type="protein sequence ID" value="OGG15412.1"/>
    <property type="molecule type" value="Genomic_DNA"/>
</dbReference>
<comment type="caution">
    <text evidence="10">The sequence shown here is derived from an EMBL/GenBank/DDBJ whole genome shotgun (WGS) entry which is preliminary data.</text>
</comment>
<keyword evidence="6 8" id="KW-0100">Branched-chain amino acid biosynthesis</keyword>
<dbReference type="UniPathway" id="UPA00047">
    <property type="reaction ID" value="UER00055"/>
</dbReference>
<dbReference type="GO" id="GO:0003984">
    <property type="term" value="F:acetolactate synthase activity"/>
    <property type="evidence" value="ECO:0007669"/>
    <property type="project" value="UniProtKB-UniRule"/>
</dbReference>
<dbReference type="InterPro" id="IPR045865">
    <property type="entry name" value="ACT-like_dom_sf"/>
</dbReference>
<accession>A0A1F5ZTG0</accession>
<dbReference type="GO" id="GO:0009097">
    <property type="term" value="P:isoleucine biosynthetic process"/>
    <property type="evidence" value="ECO:0007669"/>
    <property type="project" value="UniProtKB-UniRule"/>
</dbReference>
<dbReference type="STRING" id="1798382.A3D77_07785"/>
<dbReference type="CDD" id="cd04878">
    <property type="entry name" value="ACT_AHAS"/>
    <property type="match status" value="1"/>
</dbReference>
<gene>
    <name evidence="10" type="ORF">A3D77_07785</name>
</gene>
<comment type="pathway">
    <text evidence="2 8">Amino-acid biosynthesis; L-valine biosynthesis; L-valine from pyruvate: step 1/4.</text>
</comment>
<dbReference type="UniPathway" id="UPA00049">
    <property type="reaction ID" value="UER00059"/>
</dbReference>
<dbReference type="PANTHER" id="PTHR30239:SF0">
    <property type="entry name" value="ACETOLACTATE SYNTHASE SMALL SUBUNIT 1, CHLOROPLASTIC"/>
    <property type="match status" value="1"/>
</dbReference>
<dbReference type="Gene3D" id="3.30.70.260">
    <property type="match status" value="1"/>
</dbReference>
<evidence type="ECO:0000259" key="9">
    <source>
        <dbReference type="PROSITE" id="PS51671"/>
    </source>
</evidence>
<comment type="similarity">
    <text evidence="3 8">Belongs to the acetolactate synthase small subunit family.</text>
</comment>
<dbReference type="Gene3D" id="3.30.70.1150">
    <property type="entry name" value="ACT-like. Chain A, domain 2"/>
    <property type="match status" value="1"/>
</dbReference>
<evidence type="ECO:0000256" key="3">
    <source>
        <dbReference type="ARBA" id="ARBA00006341"/>
    </source>
</evidence>
<dbReference type="AlphaFoldDB" id="A0A1F5ZTG0"/>
<evidence type="ECO:0000313" key="11">
    <source>
        <dbReference type="Proteomes" id="UP000176923"/>
    </source>
</evidence>
<organism evidence="10 11">
    <name type="scientific">Candidatus Gottesmanbacteria bacterium RIFCSPHIGHO2_02_FULL_39_11</name>
    <dbReference type="NCBI Taxonomy" id="1798382"/>
    <lineage>
        <taxon>Bacteria</taxon>
        <taxon>Candidatus Gottesmaniibacteriota</taxon>
    </lineage>
</organism>
<dbReference type="GO" id="GO:0005829">
    <property type="term" value="C:cytosol"/>
    <property type="evidence" value="ECO:0007669"/>
    <property type="project" value="TreeGrafter"/>
</dbReference>
<dbReference type="EC" id="2.2.1.6" evidence="8"/>
<dbReference type="InterPro" id="IPR039557">
    <property type="entry name" value="AHAS_ACT"/>
</dbReference>
<evidence type="ECO:0000313" key="10">
    <source>
        <dbReference type="EMBL" id="OGG15412.1"/>
    </source>
</evidence>
<evidence type="ECO:0000256" key="8">
    <source>
        <dbReference type="RuleBase" id="RU368092"/>
    </source>
</evidence>
<comment type="catalytic activity">
    <reaction evidence="7 8">
        <text>2 pyruvate + H(+) = (2S)-2-acetolactate + CO2</text>
        <dbReference type="Rhea" id="RHEA:25249"/>
        <dbReference type="ChEBI" id="CHEBI:15361"/>
        <dbReference type="ChEBI" id="CHEBI:15378"/>
        <dbReference type="ChEBI" id="CHEBI:16526"/>
        <dbReference type="ChEBI" id="CHEBI:58476"/>
        <dbReference type="EC" id="2.2.1.6"/>
    </reaction>
</comment>
<evidence type="ECO:0000256" key="2">
    <source>
        <dbReference type="ARBA" id="ARBA00005025"/>
    </source>
</evidence>
<evidence type="ECO:0000256" key="1">
    <source>
        <dbReference type="ARBA" id="ARBA00004974"/>
    </source>
</evidence>
<dbReference type="InterPro" id="IPR002912">
    <property type="entry name" value="ACT_dom"/>
</dbReference>
<keyword evidence="8" id="KW-0808">Transferase</keyword>
<dbReference type="PROSITE" id="PS51671">
    <property type="entry name" value="ACT"/>
    <property type="match status" value="1"/>
</dbReference>
<sequence>MKQNKFSTLIVTVQNKPGVLYRISGLIRKRRFNIASLTVSATEDPDMSRFTIVVEGDKETVEKMAKQLYRIIEVIKVNEPEEDSIVARELGLIKVSTTKTGSKGEISLIADHFRAKVIQVTPEYMMLEITGNEEKIQGFYKNMKKYGVMEFVRTGRTALFK</sequence>
<dbReference type="NCBIfam" id="NF008864">
    <property type="entry name" value="PRK11895.1"/>
    <property type="match status" value="1"/>
</dbReference>
<dbReference type="Proteomes" id="UP000176923">
    <property type="component" value="Unassembled WGS sequence"/>
</dbReference>
<dbReference type="PANTHER" id="PTHR30239">
    <property type="entry name" value="ACETOLACTATE SYNTHASE SMALL SUBUNIT"/>
    <property type="match status" value="1"/>
</dbReference>
<dbReference type="SUPFAM" id="SSF55021">
    <property type="entry name" value="ACT-like"/>
    <property type="match status" value="2"/>
</dbReference>
<dbReference type="InterPro" id="IPR004789">
    <property type="entry name" value="Acetalactate_synth_ssu"/>
</dbReference>
<evidence type="ECO:0000256" key="5">
    <source>
        <dbReference type="ARBA" id="ARBA00022605"/>
    </source>
</evidence>
<protein>
    <recommendedName>
        <fullName evidence="8">Acetolactate synthase small subunit</fullName>
        <shortName evidence="8">AHAS</shortName>
        <shortName evidence="8">ALS</shortName>
        <ecNumber evidence="8">2.2.1.6</ecNumber>
    </recommendedName>
    <alternativeName>
        <fullName evidence="8">Acetohydroxy-acid synthase small subunit</fullName>
    </alternativeName>
</protein>
<dbReference type="InterPro" id="IPR054480">
    <property type="entry name" value="AHAS_small-like_ACT"/>
</dbReference>
<dbReference type="Pfam" id="PF22629">
    <property type="entry name" value="ACT_AHAS_ss"/>
    <property type="match status" value="1"/>
</dbReference>
<feature type="domain" description="ACT" evidence="9">
    <location>
        <begin position="8"/>
        <end position="82"/>
    </location>
</feature>
<evidence type="ECO:0000256" key="6">
    <source>
        <dbReference type="ARBA" id="ARBA00023304"/>
    </source>
</evidence>
<dbReference type="NCBIfam" id="TIGR00119">
    <property type="entry name" value="acolac_sm"/>
    <property type="match status" value="1"/>
</dbReference>
<evidence type="ECO:0000256" key="7">
    <source>
        <dbReference type="ARBA" id="ARBA00048670"/>
    </source>
</evidence>
<comment type="subunit">
    <text evidence="4 8">Dimer of large and small chains.</text>
</comment>
<proteinExistence type="inferred from homology"/>